<reference evidence="1" key="1">
    <citation type="submission" date="2020-06" db="EMBL/GenBank/DDBJ databases">
        <title>Legume-microbial interactions unlock mineral nutrients during tropical forest succession.</title>
        <authorList>
            <person name="Epihov D.Z."/>
        </authorList>
    </citation>
    <scope>NUCLEOTIDE SEQUENCE [LARGE SCALE GENOMIC DNA]</scope>
    <source>
        <strain evidence="1">Pan2503</strain>
    </source>
</reference>
<gene>
    <name evidence="1" type="ORF">HRJ53_22810</name>
</gene>
<dbReference type="AlphaFoldDB" id="A0A7V8SZL7"/>
<organism evidence="1 2">
    <name type="scientific">Candidatus Acidiferrum panamense</name>
    <dbReference type="NCBI Taxonomy" id="2741543"/>
    <lineage>
        <taxon>Bacteria</taxon>
        <taxon>Pseudomonadati</taxon>
        <taxon>Acidobacteriota</taxon>
        <taxon>Terriglobia</taxon>
        <taxon>Candidatus Acidiferrales</taxon>
        <taxon>Candidatus Acidiferrum</taxon>
    </lineage>
</organism>
<feature type="non-terminal residue" evidence="1">
    <location>
        <position position="106"/>
    </location>
</feature>
<comment type="caution">
    <text evidence="1">The sequence shown here is derived from an EMBL/GenBank/DDBJ whole genome shotgun (WGS) entry which is preliminary data.</text>
</comment>
<evidence type="ECO:0000313" key="2">
    <source>
        <dbReference type="Proteomes" id="UP000567293"/>
    </source>
</evidence>
<accession>A0A7V8SZL7</accession>
<keyword evidence="2" id="KW-1185">Reference proteome</keyword>
<dbReference type="EMBL" id="JACDQQ010002206">
    <property type="protein sequence ID" value="MBA0087827.1"/>
    <property type="molecule type" value="Genomic_DNA"/>
</dbReference>
<evidence type="ECO:0000313" key="1">
    <source>
        <dbReference type="EMBL" id="MBA0087827.1"/>
    </source>
</evidence>
<protein>
    <submittedName>
        <fullName evidence="1">Uncharacterized protein</fullName>
    </submittedName>
</protein>
<dbReference type="SUPFAM" id="SSF56322">
    <property type="entry name" value="ADC synthase"/>
    <property type="match status" value="1"/>
</dbReference>
<dbReference type="Proteomes" id="UP000567293">
    <property type="component" value="Unassembled WGS sequence"/>
</dbReference>
<proteinExistence type="predicted"/>
<sequence length="106" mass="11427">MSWDGEAIDGAAALWAQRHFLWLDQPPAARLAVDPVARLTVTDGMATIQGPNRKVSVEIRGFDLVEAALEPWGGPSEALVAGYLGYELGCEIEDVVTPERRVGDPP</sequence>
<dbReference type="InterPro" id="IPR005801">
    <property type="entry name" value="ADC_synthase"/>
</dbReference>
<name>A0A7V8SZL7_9BACT</name>